<dbReference type="AlphaFoldDB" id="A0A7X1XUE4"/>
<organism evidence="2 3">
    <name type="scientific">Pseudomonas helleri</name>
    <dbReference type="NCBI Taxonomy" id="1608996"/>
    <lineage>
        <taxon>Bacteria</taxon>
        <taxon>Pseudomonadati</taxon>
        <taxon>Pseudomonadota</taxon>
        <taxon>Gammaproteobacteria</taxon>
        <taxon>Pseudomonadales</taxon>
        <taxon>Pseudomonadaceae</taxon>
        <taxon>Pseudomonas</taxon>
    </lineage>
</organism>
<accession>A0A7X1XUE4</accession>
<protein>
    <submittedName>
        <fullName evidence="2">Uncharacterized protein</fullName>
    </submittedName>
</protein>
<reference evidence="2 3" key="1">
    <citation type="submission" date="2019-10" db="EMBL/GenBank/DDBJ databases">
        <title>Evaluation of single-gene subtyping targets for Pseudomonas.</title>
        <authorList>
            <person name="Reichler S.J."/>
            <person name="Orsi R.H."/>
            <person name="Wiedmann M."/>
            <person name="Martin N.H."/>
            <person name="Murphy S.I."/>
        </authorList>
    </citation>
    <scope>NUCLEOTIDE SEQUENCE [LARGE SCALE GENOMIC DNA]</scope>
    <source>
        <strain evidence="2 3">FSL R10-1984</strain>
    </source>
</reference>
<keyword evidence="1" id="KW-0472">Membrane</keyword>
<dbReference type="RefSeq" id="WP_153377155.1">
    <property type="nucleotide sequence ID" value="NZ_WIVW01000001.1"/>
</dbReference>
<gene>
    <name evidence="2" type="ORF">GHO29_01675</name>
</gene>
<feature type="transmembrane region" description="Helical" evidence="1">
    <location>
        <begin position="88"/>
        <end position="110"/>
    </location>
</feature>
<name>A0A7X1XUE4_9PSED</name>
<comment type="caution">
    <text evidence="2">The sequence shown here is derived from an EMBL/GenBank/DDBJ whole genome shotgun (WGS) entry which is preliminary data.</text>
</comment>
<dbReference type="Proteomes" id="UP000437970">
    <property type="component" value="Unassembled WGS sequence"/>
</dbReference>
<proteinExistence type="predicted"/>
<evidence type="ECO:0000256" key="1">
    <source>
        <dbReference type="SAM" id="Phobius"/>
    </source>
</evidence>
<keyword evidence="1" id="KW-1133">Transmembrane helix</keyword>
<feature type="transmembrane region" description="Helical" evidence="1">
    <location>
        <begin position="53"/>
        <end position="76"/>
    </location>
</feature>
<keyword evidence="1" id="KW-0812">Transmembrane</keyword>
<evidence type="ECO:0000313" key="3">
    <source>
        <dbReference type="Proteomes" id="UP000437970"/>
    </source>
</evidence>
<evidence type="ECO:0000313" key="2">
    <source>
        <dbReference type="EMBL" id="MQU25177.1"/>
    </source>
</evidence>
<feature type="transmembrane region" description="Helical" evidence="1">
    <location>
        <begin position="6"/>
        <end position="28"/>
    </location>
</feature>
<sequence>MQNILFIFLTTFLPIALTILAVTLLIGYGDNLKRKFISVFELNSEHGLVKQGLLWLAIGLPLAIGVSFGVWSWAGYSVSLNADGYKKFIEISILPLAIMSISLPLAGLVSRFHSTQQSAKQISLTTIKNNLDAYAAHRKGMHEYFSYLKPTKYFDTYDFNYEVHPVLHKRFFSGSPEKGWPNRNEDSFSEIENHLERAAKFLLPVLDGESERRLENYLEASVRIYLAAQGLHIKKITHDMTRTGVFVRWKNREDGALTLGVKTLETLAALRFTREFYNNFCDFSGRSRLKFSKDLEDVFLKTDYWLAKVDHIENIHLTEISILVKNGGADYGENHMQCQKP</sequence>
<dbReference type="EMBL" id="WIVW01000001">
    <property type="protein sequence ID" value="MQU25177.1"/>
    <property type="molecule type" value="Genomic_DNA"/>
</dbReference>